<dbReference type="InterPro" id="IPR014729">
    <property type="entry name" value="Rossmann-like_a/b/a_fold"/>
</dbReference>
<evidence type="ECO:0000256" key="6">
    <source>
        <dbReference type="ARBA" id="ARBA00023146"/>
    </source>
</evidence>
<dbReference type="GO" id="GO:0005524">
    <property type="term" value="F:ATP binding"/>
    <property type="evidence" value="ECO:0007669"/>
    <property type="project" value="UniProtKB-KW"/>
</dbReference>
<dbReference type="InterPro" id="IPR009080">
    <property type="entry name" value="tRNAsynth_Ia_anticodon-bd"/>
</dbReference>
<dbReference type="GO" id="GO:0004825">
    <property type="term" value="F:methionine-tRNA ligase activity"/>
    <property type="evidence" value="ECO:0007669"/>
    <property type="project" value="UniProtKB-EC"/>
</dbReference>
<accession>A0AA51BMQ5</accession>
<evidence type="ECO:0000256" key="3">
    <source>
        <dbReference type="ARBA" id="ARBA00022741"/>
    </source>
</evidence>
<reference evidence="9" key="1">
    <citation type="journal article" date="2021" name="Front. Microbiol.">
        <title>Genome Analysis of a Verrucomicrobial Endosymbiont With a Tiny Genome Discovered in an Antarctic Lake.</title>
        <authorList>
            <person name="Williams T.J."/>
            <person name="Allen M.A."/>
            <person name="Ivanova N."/>
            <person name="Huntemann M."/>
            <person name="Haque S."/>
            <person name="Hancock A.M."/>
            <person name="Brazendale S."/>
            <person name="Cavicchioli R."/>
        </authorList>
    </citation>
    <scope>NUCLEOTIDE SEQUENCE</scope>
    <source>
        <strain evidence="9">MAG_Ga0307966_1000010</strain>
    </source>
</reference>
<dbReference type="PRINTS" id="PR01041">
    <property type="entry name" value="TRNASYNTHMET"/>
</dbReference>
<dbReference type="InterPro" id="IPR023457">
    <property type="entry name" value="Met-tRNA_synth_2"/>
</dbReference>
<gene>
    <name evidence="9" type="ORF">QTO32_00300</name>
</gene>
<sequence length="483" mass="57362">MKKIYLTTAIDYANGKPHLGHLYERLIADTLAKYLFLFSTSIRFLIGLDEHGLKSQSCAVLNNVKPKLLTHLLSLKFQSFFIKFGVLYSLFVRTSCKVHEKNNNYILKFFWSKGLIYRTTYKGFYSRSAGGFIASNKKLFTCKKYTLKGEYNYFLKINKVRLWLLDTLYGLNLITPKSKNRELLIKLKFKVSDLCITRPIFKVRWALTFIFDKEYTVYVWFEALISYITGACFNKKNFYMYWPPSVQVIGKDILAPSHGIYYLTILKYLELKLPFKLLVHNWWLINEVKISKSLGNGLDLAYLILKYKNARLFNFFIIKEFNLNKDSVYSFIQFKKDYRYYYANLLLNLISRVKSIRNTISFKLPPSLKLDYSFHMYKVRLYSFQKKFFINIKRMSIDLLVKEFFIMIKKLNHYWDYSKPWKFNNNKVSDKVLIYSISSKTANTVKILLSYVKVILNVIPQLNGIKPLFYSISQGRWHLYKGY</sequence>
<feature type="domain" description="Methionyl/Leucyl tRNA synthetase" evidence="8">
    <location>
        <begin position="4"/>
        <end position="137"/>
    </location>
</feature>
<keyword evidence="5 7" id="KW-0648">Protein biosynthesis</keyword>
<dbReference type="Gene3D" id="2.170.220.10">
    <property type="match status" value="1"/>
</dbReference>
<dbReference type="EC" id="6.1.1.10" evidence="1"/>
<organism evidence="9">
    <name type="scientific">Candidatus Organicella extenuata</name>
    <dbReference type="NCBI Taxonomy" id="2841811"/>
    <lineage>
        <taxon>Bacteria</taxon>
        <taxon>Pseudomonadati</taxon>
        <taxon>Verrucomicrobiota</taxon>
        <taxon>Candidatus Organicella</taxon>
    </lineage>
</organism>
<dbReference type="Pfam" id="PF09334">
    <property type="entry name" value="tRNA-synt_1g"/>
    <property type="match status" value="2"/>
</dbReference>
<dbReference type="Gene3D" id="3.40.50.620">
    <property type="entry name" value="HUPs"/>
    <property type="match status" value="1"/>
</dbReference>
<evidence type="ECO:0000256" key="1">
    <source>
        <dbReference type="ARBA" id="ARBA00012838"/>
    </source>
</evidence>
<dbReference type="GO" id="GO:0006431">
    <property type="term" value="P:methionyl-tRNA aminoacylation"/>
    <property type="evidence" value="ECO:0007669"/>
    <property type="project" value="InterPro"/>
</dbReference>
<keyword evidence="4 7" id="KW-0067">ATP-binding</keyword>
<evidence type="ECO:0000256" key="2">
    <source>
        <dbReference type="ARBA" id="ARBA00022598"/>
    </source>
</evidence>
<keyword evidence="2 7" id="KW-0436">Ligase</keyword>
<evidence type="ECO:0000256" key="7">
    <source>
        <dbReference type="RuleBase" id="RU363039"/>
    </source>
</evidence>
<keyword evidence="3 7" id="KW-0547">Nucleotide-binding</keyword>
<evidence type="ECO:0000259" key="8">
    <source>
        <dbReference type="Pfam" id="PF09334"/>
    </source>
</evidence>
<dbReference type="PANTHER" id="PTHR43326:SF1">
    <property type="entry name" value="METHIONINE--TRNA LIGASE, MITOCHONDRIAL"/>
    <property type="match status" value="1"/>
</dbReference>
<keyword evidence="6 7" id="KW-0030">Aminoacyl-tRNA synthetase</keyword>
<name>A0AA51BMQ5_9BACT</name>
<feature type="domain" description="Methionyl/Leucyl tRNA synthetase" evidence="8">
    <location>
        <begin position="144"/>
        <end position="353"/>
    </location>
</feature>
<comment type="similarity">
    <text evidence="7">Belongs to the class-I aminoacyl-tRNA synthetase family.</text>
</comment>
<dbReference type="SUPFAM" id="SSF47323">
    <property type="entry name" value="Anticodon-binding domain of a subclass of class I aminoacyl-tRNA synthetases"/>
    <property type="match status" value="1"/>
</dbReference>
<evidence type="ECO:0000313" key="9">
    <source>
        <dbReference type="EMBL" id="WMI30519.1"/>
    </source>
</evidence>
<evidence type="ECO:0000256" key="4">
    <source>
        <dbReference type="ARBA" id="ARBA00022840"/>
    </source>
</evidence>
<dbReference type="EMBL" id="CP128385">
    <property type="protein sequence ID" value="WMI30519.1"/>
    <property type="molecule type" value="Genomic_DNA"/>
</dbReference>
<dbReference type="Proteomes" id="UP001238843">
    <property type="component" value="Chromosome"/>
</dbReference>
<protein>
    <recommendedName>
        <fullName evidence="1">methionine--tRNA ligase</fullName>
        <ecNumber evidence="1">6.1.1.10</ecNumber>
    </recommendedName>
</protein>
<proteinExistence type="inferred from homology"/>
<dbReference type="InterPro" id="IPR015413">
    <property type="entry name" value="Methionyl/Leucyl_tRNA_Synth"/>
</dbReference>
<dbReference type="PANTHER" id="PTHR43326">
    <property type="entry name" value="METHIONYL-TRNA SYNTHETASE"/>
    <property type="match status" value="1"/>
</dbReference>
<dbReference type="InterPro" id="IPR033911">
    <property type="entry name" value="MetRS_core"/>
</dbReference>
<dbReference type="SUPFAM" id="SSF52374">
    <property type="entry name" value="Nucleotidylyl transferase"/>
    <property type="match status" value="1"/>
</dbReference>
<reference evidence="9" key="2">
    <citation type="submission" date="2023-06" db="EMBL/GenBank/DDBJ databases">
        <authorList>
            <person name="Williams T.J."/>
            <person name="Allen M.A."/>
            <person name="Ivanova N."/>
            <person name="Huntemann M."/>
            <person name="Haque S."/>
            <person name="Hancock A.M."/>
            <person name="Brazendale S."/>
            <person name="Cavicchioli R."/>
        </authorList>
    </citation>
    <scope>NUCLEOTIDE SEQUENCE</scope>
    <source>
        <strain evidence="9">MAG_Ga0307966_1000010</strain>
    </source>
</reference>
<dbReference type="AlphaFoldDB" id="A0AA51BMQ5"/>
<evidence type="ECO:0000256" key="5">
    <source>
        <dbReference type="ARBA" id="ARBA00022917"/>
    </source>
</evidence>